<dbReference type="NCBIfam" id="TIGR01515">
    <property type="entry name" value="branching_enzym"/>
    <property type="match status" value="1"/>
</dbReference>
<evidence type="ECO:0000256" key="11">
    <source>
        <dbReference type="PIRSR" id="PIRSR000463-1"/>
    </source>
</evidence>
<dbReference type="EMBL" id="FQUO01000002">
    <property type="protein sequence ID" value="SHE64244.1"/>
    <property type="molecule type" value="Genomic_DNA"/>
</dbReference>
<evidence type="ECO:0000256" key="4">
    <source>
        <dbReference type="ARBA" id="ARBA00009000"/>
    </source>
</evidence>
<dbReference type="Gene3D" id="2.60.40.1180">
    <property type="entry name" value="Golgi alpha-mannosidase II"/>
    <property type="match status" value="1"/>
</dbReference>
<feature type="active site" description="Nucleophile" evidence="10 11">
    <location>
        <position position="340"/>
    </location>
</feature>
<dbReference type="InterPro" id="IPR004193">
    <property type="entry name" value="Glyco_hydro_13_N"/>
</dbReference>
<feature type="domain" description="Glycosyl hydrolase family 13 catalytic" evidence="12">
    <location>
        <begin position="180"/>
        <end position="525"/>
    </location>
</feature>
<dbReference type="AlphaFoldDB" id="A0A1M4V5J3"/>
<dbReference type="PANTHER" id="PTHR43651:SF3">
    <property type="entry name" value="1,4-ALPHA-GLUCAN-BRANCHING ENZYME"/>
    <property type="match status" value="1"/>
</dbReference>
<protein>
    <recommendedName>
        <fullName evidence="10">1,4-alpha-glucan branching enzyme GlgB</fullName>
        <ecNumber evidence="10">2.4.1.18</ecNumber>
    </recommendedName>
    <alternativeName>
        <fullName evidence="10">1,4-alpha-D-glucan:1,4-alpha-D-glucan 6-glucosyl-transferase</fullName>
    </alternativeName>
    <alternativeName>
        <fullName evidence="10">Alpha-(1-&gt;4)-glucan branching enzyme</fullName>
    </alternativeName>
    <alternativeName>
        <fullName evidence="10">Glycogen branching enzyme</fullName>
        <shortName evidence="10">BE</shortName>
    </alternativeName>
</protein>
<dbReference type="Pfam" id="PF02806">
    <property type="entry name" value="Alpha-amylase_C"/>
    <property type="match status" value="1"/>
</dbReference>
<dbReference type="InterPro" id="IPR006047">
    <property type="entry name" value="GH13_cat_dom"/>
</dbReference>
<evidence type="ECO:0000256" key="3">
    <source>
        <dbReference type="ARBA" id="ARBA00004964"/>
    </source>
</evidence>
<dbReference type="GO" id="GO:0003844">
    <property type="term" value="F:1,4-alpha-glucan branching enzyme activity"/>
    <property type="evidence" value="ECO:0007669"/>
    <property type="project" value="UniProtKB-UniRule"/>
</dbReference>
<evidence type="ECO:0000313" key="13">
    <source>
        <dbReference type="EMBL" id="SHE64244.1"/>
    </source>
</evidence>
<evidence type="ECO:0000256" key="9">
    <source>
        <dbReference type="ARBA" id="ARBA00023277"/>
    </source>
</evidence>
<dbReference type="NCBIfam" id="NF008967">
    <property type="entry name" value="PRK12313.1"/>
    <property type="match status" value="1"/>
</dbReference>
<dbReference type="InterPro" id="IPR013780">
    <property type="entry name" value="Glyco_hydro_b"/>
</dbReference>
<keyword evidence="8 10" id="KW-0320">Glycogen biosynthesis</keyword>
<accession>A0A1M4V5J3</accession>
<evidence type="ECO:0000256" key="7">
    <source>
        <dbReference type="ARBA" id="ARBA00022679"/>
    </source>
</evidence>
<dbReference type="STRING" id="1302690.BUE76_12990"/>
<gene>
    <name evidence="10" type="primary">glgB</name>
    <name evidence="13" type="ORF">SAMN05444008_102144</name>
</gene>
<dbReference type="InterPro" id="IPR006048">
    <property type="entry name" value="A-amylase/branching_C"/>
</dbReference>
<dbReference type="Gene3D" id="3.20.20.80">
    <property type="entry name" value="Glycosidases"/>
    <property type="match status" value="1"/>
</dbReference>
<evidence type="ECO:0000259" key="12">
    <source>
        <dbReference type="SMART" id="SM00642"/>
    </source>
</evidence>
<dbReference type="CDD" id="cd02855">
    <property type="entry name" value="E_set_GBE_prok_N"/>
    <property type="match status" value="1"/>
</dbReference>
<dbReference type="OrthoDB" id="9800174at2"/>
<dbReference type="SUPFAM" id="SSF51445">
    <property type="entry name" value="(Trans)glycosidases"/>
    <property type="match status" value="1"/>
</dbReference>
<proteinExistence type="inferred from homology"/>
<dbReference type="InterPro" id="IPR014756">
    <property type="entry name" value="Ig_E-set"/>
</dbReference>
<dbReference type="GO" id="GO:0005978">
    <property type="term" value="P:glycogen biosynthetic process"/>
    <property type="evidence" value="ECO:0007669"/>
    <property type="project" value="UniProtKB-UniRule"/>
</dbReference>
<dbReference type="CDD" id="cd11322">
    <property type="entry name" value="AmyAc_Glg_BE"/>
    <property type="match status" value="1"/>
</dbReference>
<dbReference type="InterPro" id="IPR013783">
    <property type="entry name" value="Ig-like_fold"/>
</dbReference>
<evidence type="ECO:0000256" key="8">
    <source>
        <dbReference type="ARBA" id="ARBA00023056"/>
    </source>
</evidence>
<dbReference type="RefSeq" id="WP_073039766.1">
    <property type="nucleotide sequence ID" value="NZ_FQUO01000002.1"/>
</dbReference>
<dbReference type="PIRSF" id="PIRSF000463">
    <property type="entry name" value="GlgB"/>
    <property type="match status" value="1"/>
</dbReference>
<feature type="active site" description="Proton donor" evidence="10 11">
    <location>
        <position position="393"/>
    </location>
</feature>
<dbReference type="Pfam" id="PF02922">
    <property type="entry name" value="CBM_48"/>
    <property type="match status" value="1"/>
</dbReference>
<evidence type="ECO:0000256" key="6">
    <source>
        <dbReference type="ARBA" id="ARBA00022676"/>
    </source>
</evidence>
<dbReference type="EC" id="2.4.1.18" evidence="10"/>
<keyword evidence="5 10" id="KW-0321">Glycogen metabolism</keyword>
<dbReference type="PANTHER" id="PTHR43651">
    <property type="entry name" value="1,4-ALPHA-GLUCAN-BRANCHING ENZYME"/>
    <property type="match status" value="1"/>
</dbReference>
<evidence type="ECO:0000256" key="2">
    <source>
        <dbReference type="ARBA" id="ARBA00002953"/>
    </source>
</evidence>
<dbReference type="GO" id="GO:0004553">
    <property type="term" value="F:hydrolase activity, hydrolyzing O-glycosyl compounds"/>
    <property type="evidence" value="ECO:0007669"/>
    <property type="project" value="InterPro"/>
</dbReference>
<organism evidence="13 14">
    <name type="scientific">Cnuella takakiae</name>
    <dbReference type="NCBI Taxonomy" id="1302690"/>
    <lineage>
        <taxon>Bacteria</taxon>
        <taxon>Pseudomonadati</taxon>
        <taxon>Bacteroidota</taxon>
        <taxon>Chitinophagia</taxon>
        <taxon>Chitinophagales</taxon>
        <taxon>Chitinophagaceae</taxon>
        <taxon>Cnuella</taxon>
    </lineage>
</organism>
<keyword evidence="14" id="KW-1185">Reference proteome</keyword>
<keyword evidence="9 10" id="KW-0119">Carbohydrate metabolism</keyword>
<evidence type="ECO:0000256" key="1">
    <source>
        <dbReference type="ARBA" id="ARBA00000826"/>
    </source>
</evidence>
<comment type="pathway">
    <text evidence="3 10">Glycan biosynthesis; glycogen biosynthesis.</text>
</comment>
<dbReference type="InterPro" id="IPR006407">
    <property type="entry name" value="GlgB"/>
</dbReference>
<keyword evidence="6 10" id="KW-0328">Glycosyltransferase</keyword>
<dbReference type="Gene3D" id="2.60.40.10">
    <property type="entry name" value="Immunoglobulins"/>
    <property type="match status" value="1"/>
</dbReference>
<sequence length="658" mass="77345">MNGNNEVQPVEKPPRFEDHNFVDTTKPVWNYSLLDADDIRNFQNGTHYRIYEKFGSKPWEVLGKEGYYFCVWAPNATAVSVIGNFNKWKEDQHPLHPRWDKSGIWEGFIPGVAKGEVYKYHIVGFEGRITKKGDPLANYWELRPNTATITWEFDYEWQDKTWMEKRSQHNALDAPWSVYELHLASWMRPDPNNEETYNSYHYIAERLVPYIKEMGFTHVEFMPVMEYPFDGSWGYQCTGYFAATSRFGEPEGLMYLIDQLHHADIGVILDWVPSHFPADAHGLYMFDGTHTYEYADMRKGFHPDWNSYIFNYKRGEVKSFLISSARFWFDKFHIDGIRVDAVSSMLKLDYSRTHGQWEPNEYGGNGNIEAIAFIKDLNETIYRDFPDVQTIAEEATDWPGVSQPTSAGGLGFGMKWMMGWMHDTLNYFKFHPYHRQHHQDKFSFSMMYFYDENFMLPLSHDEVVHGKSPMIYKMPGDDWQKFANLRSLYTYMWTHPGGRLLFMGNEIGQTTEWNYKSELDWGLLRFPAHEGLRQCIADLNKLLVEQPALYANQFNIQGFQWIDLSHRPDCVLVYRRKGKESKDDLLVVLNLKPEVRWNWEIYLEGKTYATEIFNSDQQQYWGTGDVFNTEIKSELVDETSKTYKMLVNLPALSAVVLK</sequence>
<dbReference type="SUPFAM" id="SSF51011">
    <property type="entry name" value="Glycosyl hydrolase domain"/>
    <property type="match status" value="1"/>
</dbReference>
<dbReference type="FunFam" id="3.20.20.80:FF:000003">
    <property type="entry name" value="1,4-alpha-glucan branching enzyme GlgB"/>
    <property type="match status" value="1"/>
</dbReference>
<evidence type="ECO:0000256" key="10">
    <source>
        <dbReference type="HAMAP-Rule" id="MF_00685"/>
    </source>
</evidence>
<dbReference type="InterPro" id="IPR037439">
    <property type="entry name" value="Branching_enzy"/>
</dbReference>
<dbReference type="SMART" id="SM00642">
    <property type="entry name" value="Aamy"/>
    <property type="match status" value="1"/>
</dbReference>
<dbReference type="UniPathway" id="UPA00164"/>
<dbReference type="SUPFAM" id="SSF81296">
    <property type="entry name" value="E set domains"/>
    <property type="match status" value="1"/>
</dbReference>
<evidence type="ECO:0000313" key="14">
    <source>
        <dbReference type="Proteomes" id="UP000184368"/>
    </source>
</evidence>
<evidence type="ECO:0000256" key="5">
    <source>
        <dbReference type="ARBA" id="ARBA00022600"/>
    </source>
</evidence>
<reference evidence="13 14" key="1">
    <citation type="submission" date="2016-11" db="EMBL/GenBank/DDBJ databases">
        <authorList>
            <person name="Jaros S."/>
            <person name="Januszkiewicz K."/>
            <person name="Wedrychowicz H."/>
        </authorList>
    </citation>
    <scope>NUCLEOTIDE SEQUENCE [LARGE SCALE GENOMIC DNA]</scope>
    <source>
        <strain evidence="13 14">DSM 26897</strain>
    </source>
</reference>
<name>A0A1M4V5J3_9BACT</name>
<dbReference type="HAMAP" id="MF_00685">
    <property type="entry name" value="GlgB"/>
    <property type="match status" value="1"/>
</dbReference>
<dbReference type="Proteomes" id="UP000184368">
    <property type="component" value="Unassembled WGS sequence"/>
</dbReference>
<comment type="function">
    <text evidence="2 10">Catalyzes the formation of the alpha-1,6-glucosidic linkages in glycogen by scission of a 1,4-alpha-linked oligosaccharide from growing alpha-1,4-glucan chains and the subsequent attachment of the oligosaccharide to the alpha-1,6 position.</text>
</comment>
<dbReference type="GO" id="GO:0005829">
    <property type="term" value="C:cytosol"/>
    <property type="evidence" value="ECO:0007669"/>
    <property type="project" value="TreeGrafter"/>
</dbReference>
<comment type="similarity">
    <text evidence="4 10">Belongs to the glycosyl hydrolase 13 family. GlgB subfamily.</text>
</comment>
<comment type="subunit">
    <text evidence="10">Monomer.</text>
</comment>
<comment type="catalytic activity">
    <reaction evidence="1 10">
        <text>Transfers a segment of a (1-&gt;4)-alpha-D-glucan chain to a primary hydroxy group in a similar glucan chain.</text>
        <dbReference type="EC" id="2.4.1.18"/>
    </reaction>
</comment>
<keyword evidence="7 10" id="KW-0808">Transferase</keyword>
<dbReference type="NCBIfam" id="NF003811">
    <property type="entry name" value="PRK05402.1"/>
    <property type="match status" value="1"/>
</dbReference>
<dbReference type="InterPro" id="IPR044143">
    <property type="entry name" value="GlgB_N_E_set_prok"/>
</dbReference>
<dbReference type="GO" id="GO:0043169">
    <property type="term" value="F:cation binding"/>
    <property type="evidence" value="ECO:0007669"/>
    <property type="project" value="InterPro"/>
</dbReference>
<dbReference type="Pfam" id="PF00128">
    <property type="entry name" value="Alpha-amylase"/>
    <property type="match status" value="2"/>
</dbReference>
<dbReference type="InterPro" id="IPR017853">
    <property type="entry name" value="GH"/>
</dbReference>